<keyword evidence="3" id="KW-1185">Reference proteome</keyword>
<dbReference type="EMBL" id="BNBT01000026">
    <property type="protein sequence ID" value="GHE53607.1"/>
    <property type="molecule type" value="Genomic_DNA"/>
</dbReference>
<dbReference type="RefSeq" id="WP_190135863.1">
    <property type="nucleotide sequence ID" value="NZ_BNBT01000026.1"/>
</dbReference>
<sequence>MLATSLVASSATLIAVPAAHAGGGDSRGRTETVQEGGKIYASYEHMSSGFRPEDVTLKIHEKNKSEVLASVRLVGTDKCPATSDCYESVFRSEPVTLPAMGSYVIDVVAREGQANEVVQQSTGYLNYGLNPRLTLSSDRPWASYDHRTVKVSGSLVAEDPRTHEVKPFTDVGIYYRAQETRAQGWVWTNDAGRFTTTEYYDENSPATTKFEYMFDEQYASLSLPFRKQELKFTVDAPTGTVTAPYGSEIPVRGKLTRVADDGTEKPLAAEVRIGTGSGADSVVTTGEDGVLATGYTVVQGGRVSVRPTESNWFTAPAPHSFTVAGPSRTSKLSKVKGTVDKYRKVTFTGELGVTEGSYPAGTKAKISIDRRSSGGSWTSTGTFDAAYGASFKASSPKKADSGARWRLRLVNAGVTGTGVTLGRTYTKIWNDGVSPEGVRKGATLTAKGGLMHKPGSTWRPYAGHKVRVWFKAKAAGSAWKELGSTTTLSDGTFSKKFTAKQDGTWQMRYTDTASTHYADHGSEDYVDVR</sequence>
<evidence type="ECO:0000313" key="3">
    <source>
        <dbReference type="Proteomes" id="UP000608024"/>
    </source>
</evidence>
<protein>
    <submittedName>
        <fullName evidence="2">Uncharacterized protein</fullName>
    </submittedName>
</protein>
<organism evidence="2 3">
    <name type="scientific">Streptomyces longispororuber</name>
    <dbReference type="NCBI Taxonomy" id="68230"/>
    <lineage>
        <taxon>Bacteria</taxon>
        <taxon>Bacillati</taxon>
        <taxon>Actinomycetota</taxon>
        <taxon>Actinomycetes</taxon>
        <taxon>Kitasatosporales</taxon>
        <taxon>Streptomycetaceae</taxon>
        <taxon>Streptomyces</taxon>
    </lineage>
</organism>
<dbReference type="AlphaFoldDB" id="A0A918ZIQ7"/>
<proteinExistence type="predicted"/>
<feature type="signal peptide" evidence="1">
    <location>
        <begin position="1"/>
        <end position="21"/>
    </location>
</feature>
<reference evidence="2" key="2">
    <citation type="submission" date="2020-09" db="EMBL/GenBank/DDBJ databases">
        <authorList>
            <person name="Sun Q."/>
            <person name="Ohkuma M."/>
        </authorList>
    </citation>
    <scope>NUCLEOTIDE SEQUENCE</scope>
    <source>
        <strain evidence="2">JCM 4784</strain>
    </source>
</reference>
<feature type="chain" id="PRO_5039044341" evidence="1">
    <location>
        <begin position="22"/>
        <end position="529"/>
    </location>
</feature>
<accession>A0A918ZIQ7</accession>
<keyword evidence="1" id="KW-0732">Signal</keyword>
<evidence type="ECO:0000313" key="2">
    <source>
        <dbReference type="EMBL" id="GHE53607.1"/>
    </source>
</evidence>
<dbReference type="Proteomes" id="UP000608024">
    <property type="component" value="Unassembled WGS sequence"/>
</dbReference>
<comment type="caution">
    <text evidence="2">The sequence shown here is derived from an EMBL/GenBank/DDBJ whole genome shotgun (WGS) entry which is preliminary data.</text>
</comment>
<name>A0A918ZIQ7_9ACTN</name>
<reference evidence="2" key="1">
    <citation type="journal article" date="2014" name="Int. J. Syst. Evol. Microbiol.">
        <title>Complete genome sequence of Corynebacterium casei LMG S-19264T (=DSM 44701T), isolated from a smear-ripened cheese.</title>
        <authorList>
            <consortium name="US DOE Joint Genome Institute (JGI-PGF)"/>
            <person name="Walter F."/>
            <person name="Albersmeier A."/>
            <person name="Kalinowski J."/>
            <person name="Ruckert C."/>
        </authorList>
    </citation>
    <scope>NUCLEOTIDE SEQUENCE</scope>
    <source>
        <strain evidence="2">JCM 4784</strain>
    </source>
</reference>
<evidence type="ECO:0000256" key="1">
    <source>
        <dbReference type="SAM" id="SignalP"/>
    </source>
</evidence>
<gene>
    <name evidence="2" type="ORF">GCM10018785_23940</name>
</gene>